<dbReference type="Pfam" id="PF20176">
    <property type="entry name" value="DUF6541"/>
    <property type="match status" value="1"/>
</dbReference>
<name>A0A939MGQ0_9MICO</name>
<protein>
    <submittedName>
        <fullName evidence="2">Uncharacterized protein</fullName>
    </submittedName>
</protein>
<reference evidence="2" key="1">
    <citation type="submission" date="2021-03" db="EMBL/GenBank/DDBJ databases">
        <title>Leucobacter chromiisoli sp. nov., isolated from chromium-containing soil of chemical plant.</title>
        <authorList>
            <person name="Xu Z."/>
        </authorList>
    </citation>
    <scope>NUCLEOTIDE SEQUENCE</scope>
    <source>
        <strain evidence="2">S27</strain>
    </source>
</reference>
<feature type="transmembrane region" description="Helical" evidence="1">
    <location>
        <begin position="293"/>
        <end position="312"/>
    </location>
</feature>
<feature type="transmembrane region" description="Helical" evidence="1">
    <location>
        <begin position="434"/>
        <end position="454"/>
    </location>
</feature>
<proteinExistence type="predicted"/>
<feature type="transmembrane region" description="Helical" evidence="1">
    <location>
        <begin position="228"/>
        <end position="249"/>
    </location>
</feature>
<evidence type="ECO:0000313" key="3">
    <source>
        <dbReference type="Proteomes" id="UP000664382"/>
    </source>
</evidence>
<dbReference type="EMBL" id="JAGDYM010000003">
    <property type="protein sequence ID" value="MBO1900573.1"/>
    <property type="molecule type" value="Genomic_DNA"/>
</dbReference>
<keyword evidence="1" id="KW-0812">Transmembrane</keyword>
<dbReference type="InterPro" id="IPR046671">
    <property type="entry name" value="DUF6541"/>
</dbReference>
<keyword evidence="1" id="KW-1133">Transmembrane helix</keyword>
<feature type="transmembrane region" description="Helical" evidence="1">
    <location>
        <begin position="199"/>
        <end position="221"/>
    </location>
</feature>
<feature type="transmembrane region" description="Helical" evidence="1">
    <location>
        <begin position="64"/>
        <end position="85"/>
    </location>
</feature>
<feature type="transmembrane region" description="Helical" evidence="1">
    <location>
        <begin position="318"/>
        <end position="337"/>
    </location>
</feature>
<feature type="transmembrane region" description="Helical" evidence="1">
    <location>
        <begin position="466"/>
        <end position="489"/>
    </location>
</feature>
<sequence length="693" mass="70546">MNHWIAAVPALLSAIALITVPGLPAALALRLRGLALLAASVAASFAAIAVAALAAPLLGLSWGVLPVLGVAGAAALLCALLRLAIPAPAVSAAVSAGRRSPAPRRAALALGGALLIAAAVIGQELVRAIGDPTLPSQTYDGVFHLGAVAQILETGDASPLHMNLANPERESVFYPTLWHATVALVAQLSGAGIAVASNATALAVAAWAWPVAILFFAAPFFARRPAHLLLGGALAAAFTAFPYLLLAWGVLSPNFLATALVPVVLGAAHLALRPGMRRPRPGGSAAVHRVLGLDAPPAALWTVAAAATGAAALAHPNALFGIAALIVPLLVVTALELRRARTSRQPALAHGPTLTRRAALLRWAGLAAAGLGILLLWSTVATTEQRRAEGHAAIALLDALGNAPMLGSTAWFTTVLVLGGAGLLLAFRRHRWLLGSYAILLVLYAAATGLSGPVRDFLTGGWYSDAARLAALLPVIALPLAGVAAALLFDLVVDGLRALVGTSGDAVRGGRRDLGGPSSAARRILPAAGGVAVIALLLFGGRGDALAEQSGWISDQHAISEESPLLDPDEYALLQRLDQQVPDGALIAGDPWTGTAFASSLAGRDVLFPHLSGNFGDAAEALAADLRDLDGPAACALLGELDVAFVLDFRGPVLVSDKPEVAARFAGLRDVGASPALEPVDREGDATLYRVAC</sequence>
<dbReference type="AlphaFoldDB" id="A0A939MGQ0"/>
<keyword evidence="1" id="KW-0472">Membrane</keyword>
<dbReference type="RefSeq" id="WP_208095217.1">
    <property type="nucleotide sequence ID" value="NZ_JAGDYM010000003.1"/>
</dbReference>
<feature type="transmembrane region" description="Helical" evidence="1">
    <location>
        <begin position="255"/>
        <end position="272"/>
    </location>
</feature>
<accession>A0A939MGQ0</accession>
<feature type="transmembrane region" description="Helical" evidence="1">
    <location>
        <begin position="6"/>
        <end position="27"/>
    </location>
</feature>
<organism evidence="2 3">
    <name type="scientific">Leucobacter weissii</name>
    <dbReference type="NCBI Taxonomy" id="1983706"/>
    <lineage>
        <taxon>Bacteria</taxon>
        <taxon>Bacillati</taxon>
        <taxon>Actinomycetota</taxon>
        <taxon>Actinomycetes</taxon>
        <taxon>Micrococcales</taxon>
        <taxon>Microbacteriaceae</taxon>
        <taxon>Leucobacter</taxon>
    </lineage>
</organism>
<comment type="caution">
    <text evidence="2">The sequence shown here is derived from an EMBL/GenBank/DDBJ whole genome shotgun (WGS) entry which is preliminary data.</text>
</comment>
<feature type="transmembrane region" description="Helical" evidence="1">
    <location>
        <begin position="409"/>
        <end position="427"/>
    </location>
</feature>
<evidence type="ECO:0000313" key="2">
    <source>
        <dbReference type="EMBL" id="MBO1900573.1"/>
    </source>
</evidence>
<dbReference type="Proteomes" id="UP000664382">
    <property type="component" value="Unassembled WGS sequence"/>
</dbReference>
<evidence type="ECO:0000256" key="1">
    <source>
        <dbReference type="SAM" id="Phobius"/>
    </source>
</evidence>
<feature type="transmembrane region" description="Helical" evidence="1">
    <location>
        <begin position="358"/>
        <end position="377"/>
    </location>
</feature>
<gene>
    <name evidence="2" type="ORF">J4H92_01255</name>
</gene>
<keyword evidence="3" id="KW-1185">Reference proteome</keyword>
<feature type="transmembrane region" description="Helical" evidence="1">
    <location>
        <begin position="106"/>
        <end position="126"/>
    </location>
</feature>
<feature type="transmembrane region" description="Helical" evidence="1">
    <location>
        <begin position="34"/>
        <end position="58"/>
    </location>
</feature>